<evidence type="ECO:0000256" key="2">
    <source>
        <dbReference type="ARBA" id="ARBA00013211"/>
    </source>
</evidence>
<dbReference type="GO" id="GO:0003841">
    <property type="term" value="F:1-acylglycerol-3-phosphate O-acyltransferase activity"/>
    <property type="evidence" value="ECO:0007669"/>
    <property type="project" value="UniProtKB-EC"/>
</dbReference>
<evidence type="ECO:0000313" key="6">
    <source>
        <dbReference type="EMBL" id="EAA05806.3"/>
    </source>
</evidence>
<reference evidence="6" key="3">
    <citation type="journal article" date="2004" name="Trends Parasitol.">
        <title>The Anopheles gambiae genome: an update.</title>
        <authorList>
            <person name="Mongin E."/>
            <person name="Louis C."/>
            <person name="Holt R.A."/>
            <person name="Birney E."/>
            <person name="Collins F.H."/>
        </authorList>
    </citation>
    <scope>NUCLEOTIDE SEQUENCE</scope>
    <source>
        <strain evidence="6">PEST</strain>
    </source>
</reference>
<dbReference type="PaxDb" id="7165-AGAP009416-PA"/>
<evidence type="ECO:0000256" key="4">
    <source>
        <dbReference type="ARBA" id="ARBA00023315"/>
    </source>
</evidence>
<dbReference type="EMBL" id="AAAB01008835">
    <property type="protein sequence ID" value="EAA05806.3"/>
    <property type="molecule type" value="Genomic_DNA"/>
</dbReference>
<dbReference type="PANTHER" id="PTHR10434">
    <property type="entry name" value="1-ACYL-SN-GLYCEROL-3-PHOSPHATE ACYLTRANSFERASE"/>
    <property type="match status" value="1"/>
</dbReference>
<dbReference type="CDD" id="cd07989">
    <property type="entry name" value="LPLAT_AGPAT-like"/>
    <property type="match status" value="1"/>
</dbReference>
<protein>
    <recommendedName>
        <fullName evidence="2">1-acylglycerol-3-phosphate O-acyltransferase</fullName>
        <ecNumber evidence="2">2.3.1.51</ecNumber>
    </recommendedName>
</protein>
<dbReference type="PhylomeDB" id="Q7QGA7"/>
<dbReference type="AlphaFoldDB" id="Q7QGA7"/>
<reference evidence="6" key="1">
    <citation type="journal article" date="2002" name="Science">
        <title>The genome sequence of the malaria mosquito Anopheles gambiae.</title>
        <authorList>
            <person name="Holt R.A."/>
            <person name="Subramanian G.M."/>
            <person name="Halpern A."/>
            <person name="Sutton G.G."/>
            <person name="Charlab R."/>
            <person name="Nusskern D.R."/>
            <person name="Wincker P."/>
            <person name="Clark A.G."/>
            <person name="Ribeiro J.M."/>
            <person name="Wides R."/>
            <person name="Salzberg S.L."/>
            <person name="Loftus B."/>
            <person name="Yandell M."/>
            <person name="Majoros W.H."/>
            <person name="Rusch D.B."/>
            <person name="Lai Z."/>
            <person name="Kraft C.L."/>
            <person name="Abril J.F."/>
            <person name="Anthouard V."/>
            <person name="Arensburger P."/>
            <person name="Atkinson P.W."/>
            <person name="Baden H."/>
            <person name="de Berardinis V."/>
            <person name="Baldwin D."/>
            <person name="Benes V."/>
            <person name="Biedler J."/>
            <person name="Blass C."/>
            <person name="Bolanos R."/>
            <person name="Boscus D."/>
            <person name="Barnstead M."/>
            <person name="Cai S."/>
            <person name="Center A."/>
            <person name="Chaturverdi K."/>
            <person name="Christophides G.K."/>
            <person name="Chrystal M.A."/>
            <person name="Clamp M."/>
            <person name="Cravchik A."/>
            <person name="Curwen V."/>
            <person name="Dana A."/>
            <person name="Delcher A."/>
            <person name="Dew I."/>
            <person name="Evans C.A."/>
            <person name="Flanigan M."/>
            <person name="Grundschober-Freimoser A."/>
            <person name="Friedli L."/>
            <person name="Gu Z."/>
            <person name="Guan P."/>
            <person name="Guigo R."/>
            <person name="Hillenmeyer M.E."/>
            <person name="Hladun S.L."/>
            <person name="Hogan J.R."/>
            <person name="Hong Y.S."/>
            <person name="Hoover J."/>
            <person name="Jaillon O."/>
            <person name="Ke Z."/>
            <person name="Kodira C."/>
            <person name="Kokoza E."/>
            <person name="Koutsos A."/>
            <person name="Letunic I."/>
            <person name="Levitsky A."/>
            <person name="Liang Y."/>
            <person name="Lin J.J."/>
            <person name="Lobo N.F."/>
            <person name="Lopez J.R."/>
            <person name="Malek J.A."/>
            <person name="McIntosh T.C."/>
            <person name="Meister S."/>
            <person name="Miller J."/>
            <person name="Mobarry C."/>
            <person name="Mongin E."/>
            <person name="Murphy S.D."/>
            <person name="O'Brochta D.A."/>
            <person name="Pfannkoch C."/>
            <person name="Qi R."/>
            <person name="Regier M.A."/>
            <person name="Remington K."/>
            <person name="Shao H."/>
            <person name="Sharakhova M.V."/>
            <person name="Sitter C.D."/>
            <person name="Shetty J."/>
            <person name="Smith T.J."/>
            <person name="Strong R."/>
            <person name="Sun J."/>
            <person name="Thomasova D."/>
            <person name="Ton L.Q."/>
            <person name="Topalis P."/>
            <person name="Tu Z."/>
            <person name="Unger M.F."/>
            <person name="Walenz B."/>
            <person name="Wang A."/>
            <person name="Wang J."/>
            <person name="Wang M."/>
            <person name="Wang X."/>
            <person name="Woodford K.J."/>
            <person name="Wortman J.R."/>
            <person name="Wu M."/>
            <person name="Yao A."/>
            <person name="Zdobnov E.M."/>
            <person name="Zhang H."/>
            <person name="Zhao Q."/>
            <person name="Zhao S."/>
            <person name="Zhu S.C."/>
            <person name="Zhimulev I."/>
            <person name="Coluzzi M."/>
            <person name="della Torre A."/>
            <person name="Roth C.W."/>
            <person name="Louis C."/>
            <person name="Kalush F."/>
            <person name="Mural R.J."/>
            <person name="Myers E.W."/>
            <person name="Adams M.D."/>
            <person name="Smith H.O."/>
            <person name="Broder S."/>
            <person name="Gardner M.J."/>
            <person name="Fraser C.M."/>
            <person name="Birney E."/>
            <person name="Bork P."/>
            <person name="Brey P.T."/>
            <person name="Venter J.C."/>
            <person name="Weissenbach J."/>
            <person name="Kafatos F.C."/>
            <person name="Collins F.H."/>
            <person name="Hoffman S.L."/>
        </authorList>
    </citation>
    <scope>NUCLEOTIDE SEQUENCE [LARGE SCALE GENOMIC DNA]</scope>
    <source>
        <strain evidence="6">PEST</strain>
    </source>
</reference>
<dbReference type="VEuPathDB" id="VectorBase:AGAP009416"/>
<dbReference type="eggNOG" id="KOG2848">
    <property type="taxonomic scope" value="Eukaryota"/>
</dbReference>
<feature type="domain" description="Phospholipid/glycerol acyltransferase" evidence="5">
    <location>
        <begin position="6"/>
        <end position="48"/>
    </location>
</feature>
<name>Q7QGA7_ANOGA</name>
<dbReference type="EC" id="2.3.1.51" evidence="2"/>
<evidence type="ECO:0000259" key="5">
    <source>
        <dbReference type="Pfam" id="PF01553"/>
    </source>
</evidence>
<keyword evidence="3" id="KW-0808">Transferase</keyword>
<organism evidence="6">
    <name type="scientific">Anopheles gambiae</name>
    <name type="common">African malaria mosquito</name>
    <dbReference type="NCBI Taxonomy" id="7165"/>
    <lineage>
        <taxon>Eukaryota</taxon>
        <taxon>Metazoa</taxon>
        <taxon>Ecdysozoa</taxon>
        <taxon>Arthropoda</taxon>
        <taxon>Hexapoda</taxon>
        <taxon>Insecta</taxon>
        <taxon>Pterygota</taxon>
        <taxon>Neoptera</taxon>
        <taxon>Endopterygota</taxon>
        <taxon>Diptera</taxon>
        <taxon>Nematocera</taxon>
        <taxon>Culicoidea</taxon>
        <taxon>Culicidae</taxon>
        <taxon>Anophelinae</taxon>
        <taxon>Anopheles</taxon>
    </lineage>
</organism>
<gene>
    <name evidence="6" type="ORF">AgaP_AGAP009416</name>
</gene>
<comment type="caution">
    <text evidence="6">The sequence shown here is derived from an EMBL/GenBank/DDBJ whole genome shotgun (WGS) entry which is preliminary data.</text>
</comment>
<reference evidence="6" key="2">
    <citation type="submission" date="2002-03" db="EMBL/GenBank/DDBJ databases">
        <authorList>
            <consortium name="The Anopheles Genome Sequencing Consortium"/>
        </authorList>
    </citation>
    <scope>NUCLEOTIDE SEQUENCE</scope>
    <source>
        <strain evidence="6">PEST</strain>
    </source>
</reference>
<dbReference type="InterPro" id="IPR002123">
    <property type="entry name" value="Plipid/glycerol_acylTrfase"/>
</dbReference>
<dbReference type="VEuPathDB" id="VectorBase:AGAMI1_003746"/>
<evidence type="ECO:0000256" key="3">
    <source>
        <dbReference type="ARBA" id="ARBA00022679"/>
    </source>
</evidence>
<dbReference type="PANTHER" id="PTHR10434:SF53">
    <property type="entry name" value="1-ACYL-SN-GLYCEROL-3-PHOSPHATE ACYLTRANSFERASE"/>
    <property type="match status" value="1"/>
</dbReference>
<evidence type="ECO:0000256" key="1">
    <source>
        <dbReference type="ARBA" id="ARBA00004728"/>
    </source>
</evidence>
<sequence>MASDGGEAKLLFFPEGTRGNGDKLLPLKKGCFHVAVESQAFIQPVVISKYHFLKSKAKIFKRGQNIIKILPEVSCAGLSKDDIPALMERVQKMMQREYEQLSEESLSINNISEVH</sequence>
<keyword evidence="4" id="KW-0012">Acyltransferase</keyword>
<dbReference type="HOGENOM" id="CLU_2387988_0_0_1"/>
<reference evidence="6" key="4">
    <citation type="journal article" date="2007" name="Genome Biol.">
        <title>Update of the Anopheles gambiae PEST genome assembly.</title>
        <authorList>
            <person name="Sharakhova M.V."/>
            <person name="Hammond M.P."/>
            <person name="Lobo N.F."/>
            <person name="Krzywinski J."/>
            <person name="Unger M.F."/>
            <person name="Hillenmeyer M.E."/>
            <person name="Bruggner R.V."/>
            <person name="Birney E."/>
            <person name="Collins F.H."/>
        </authorList>
    </citation>
    <scope>NUCLEOTIDE SEQUENCE</scope>
    <source>
        <strain evidence="6">PEST</strain>
    </source>
</reference>
<comment type="pathway">
    <text evidence="1">Phospholipid metabolism; CDP-diacylglycerol biosynthesis; CDP-diacylglycerol from sn-glycerol 3-phosphate: step 2/3.</text>
</comment>
<dbReference type="Pfam" id="PF01553">
    <property type="entry name" value="Acyltransferase"/>
    <property type="match status" value="1"/>
</dbReference>
<dbReference type="SUPFAM" id="SSF69593">
    <property type="entry name" value="Glycerol-3-phosphate (1)-acyltransferase"/>
    <property type="match status" value="1"/>
</dbReference>
<accession>Q7QGA7</accession>
<proteinExistence type="predicted"/>
<reference evidence="6" key="5">
    <citation type="submission" date="2011-05" db="EMBL/GenBank/DDBJ databases">
        <authorList>
            <consortium name="VectorBase"/>
        </authorList>
    </citation>
    <scope>NUCLEOTIDE SEQUENCE</scope>
    <source>
        <strain evidence="6">PEST</strain>
    </source>
</reference>
<dbReference type="STRING" id="7165.Q7QGA7"/>